<protein>
    <submittedName>
        <fullName evidence="2">Uncharacterized protein</fullName>
    </submittedName>
</protein>
<evidence type="ECO:0000313" key="2">
    <source>
        <dbReference type="EMBL" id="KZP24416.1"/>
    </source>
</evidence>
<sequence length="123" mass="13712">MHTAQDTRNAVFAVEAVKLDDVPWFTSLERVVDIGTEHESPTFAHATASSARASRPPPFSPPPHSADPMSYPSALHPKFHVLMGVRCAPTTSPSHRAFRSLNEHMWNLQRMCGRLPRAESNIR</sequence>
<feature type="compositionally biased region" description="Low complexity" evidence="1">
    <location>
        <begin position="42"/>
        <end position="54"/>
    </location>
</feature>
<evidence type="ECO:0000313" key="3">
    <source>
        <dbReference type="Proteomes" id="UP000076532"/>
    </source>
</evidence>
<organism evidence="2 3">
    <name type="scientific">Athelia psychrophila</name>
    <dbReference type="NCBI Taxonomy" id="1759441"/>
    <lineage>
        <taxon>Eukaryota</taxon>
        <taxon>Fungi</taxon>
        <taxon>Dikarya</taxon>
        <taxon>Basidiomycota</taxon>
        <taxon>Agaricomycotina</taxon>
        <taxon>Agaricomycetes</taxon>
        <taxon>Agaricomycetidae</taxon>
        <taxon>Atheliales</taxon>
        <taxon>Atheliaceae</taxon>
        <taxon>Athelia</taxon>
    </lineage>
</organism>
<proteinExistence type="predicted"/>
<feature type="region of interest" description="Disordered" evidence="1">
    <location>
        <begin position="42"/>
        <end position="71"/>
    </location>
</feature>
<feature type="compositionally biased region" description="Pro residues" evidence="1">
    <location>
        <begin position="55"/>
        <end position="65"/>
    </location>
</feature>
<gene>
    <name evidence="2" type="ORF">FIBSPDRAFT_422936</name>
</gene>
<accession>A0A166MX38</accession>
<dbReference type="Proteomes" id="UP000076532">
    <property type="component" value="Unassembled WGS sequence"/>
</dbReference>
<keyword evidence="3" id="KW-1185">Reference proteome</keyword>
<reference evidence="2 3" key="1">
    <citation type="journal article" date="2016" name="Mol. Biol. Evol.">
        <title>Comparative Genomics of Early-Diverging Mushroom-Forming Fungi Provides Insights into the Origins of Lignocellulose Decay Capabilities.</title>
        <authorList>
            <person name="Nagy L.G."/>
            <person name="Riley R."/>
            <person name="Tritt A."/>
            <person name="Adam C."/>
            <person name="Daum C."/>
            <person name="Floudas D."/>
            <person name="Sun H."/>
            <person name="Yadav J.S."/>
            <person name="Pangilinan J."/>
            <person name="Larsson K.H."/>
            <person name="Matsuura K."/>
            <person name="Barry K."/>
            <person name="Labutti K."/>
            <person name="Kuo R."/>
            <person name="Ohm R.A."/>
            <person name="Bhattacharya S.S."/>
            <person name="Shirouzu T."/>
            <person name="Yoshinaga Y."/>
            <person name="Martin F.M."/>
            <person name="Grigoriev I.V."/>
            <person name="Hibbett D.S."/>
        </authorList>
    </citation>
    <scope>NUCLEOTIDE SEQUENCE [LARGE SCALE GENOMIC DNA]</scope>
    <source>
        <strain evidence="2 3">CBS 109695</strain>
    </source>
</reference>
<dbReference type="AlphaFoldDB" id="A0A166MX38"/>
<dbReference type="EMBL" id="KV417526">
    <property type="protein sequence ID" value="KZP24416.1"/>
    <property type="molecule type" value="Genomic_DNA"/>
</dbReference>
<name>A0A166MX38_9AGAM</name>
<evidence type="ECO:0000256" key="1">
    <source>
        <dbReference type="SAM" id="MobiDB-lite"/>
    </source>
</evidence>